<evidence type="ECO:0000313" key="1">
    <source>
        <dbReference type="EMBL" id="GCL39733.1"/>
    </source>
</evidence>
<evidence type="ECO:0000313" key="2">
    <source>
        <dbReference type="Proteomes" id="UP000300142"/>
    </source>
</evidence>
<protein>
    <submittedName>
        <fullName evidence="1">Uncharacterized protein</fullName>
    </submittedName>
</protein>
<accession>A0A480A7P1</accession>
<name>A0A480A7P1_9CYAN</name>
<gene>
    <name evidence="1" type="ORF">SR1949_48610</name>
</gene>
<sequence length="254" mass="28726">MILNFNLPISIPPDVILEWQNGINDGIATNKWWQSLTKDQQKLLLEKCLVFLQQQKIKESKIDSKSIVSSLIQLSKSAGELELFQDAKNRFVLSGRIDRNLYGIRGKCYSQSPEFVGSMCNEFLGGYLETSSNHEHGQKTVDVICCALNALPGITAAQTPSDSVADVGLRWDVIIQWNDCYFPIQVKSSFIGIEKALETGKLGNYAQEKIDKLYLQSDKLAAEYIKKASKYSQQEMTHHKAYIKSRQENQGKRI</sequence>
<dbReference type="EMBL" id="BJCE01000306">
    <property type="protein sequence ID" value="GCL39733.1"/>
    <property type="molecule type" value="Genomic_DNA"/>
</dbReference>
<keyword evidence="2" id="KW-1185">Reference proteome</keyword>
<comment type="caution">
    <text evidence="1">The sequence shown here is derived from an EMBL/GenBank/DDBJ whole genome shotgun (WGS) entry which is preliminary data.</text>
</comment>
<dbReference type="RefSeq" id="WP_137669236.1">
    <property type="nucleotide sequence ID" value="NZ_BJCE01000306.1"/>
</dbReference>
<reference evidence="2" key="1">
    <citation type="submission" date="2019-02" db="EMBL/GenBank/DDBJ databases">
        <title>Draft genome sequence of Sphaerospermopsis reniformis NIES-1949.</title>
        <authorList>
            <person name="Yamaguchi H."/>
            <person name="Suzuki S."/>
            <person name="Kawachi M."/>
        </authorList>
    </citation>
    <scope>NUCLEOTIDE SEQUENCE [LARGE SCALE GENOMIC DNA]</scope>
    <source>
        <strain evidence="2">NIES-1949</strain>
    </source>
</reference>
<organism evidence="1 2">
    <name type="scientific">Sphaerospermopsis reniformis</name>
    <dbReference type="NCBI Taxonomy" id="531300"/>
    <lineage>
        <taxon>Bacteria</taxon>
        <taxon>Bacillati</taxon>
        <taxon>Cyanobacteriota</taxon>
        <taxon>Cyanophyceae</taxon>
        <taxon>Nostocales</taxon>
        <taxon>Aphanizomenonaceae</taxon>
        <taxon>Sphaerospermopsis</taxon>
    </lineage>
</organism>
<dbReference type="AlphaFoldDB" id="A0A480A7P1"/>
<dbReference type="Proteomes" id="UP000300142">
    <property type="component" value="Unassembled WGS sequence"/>
</dbReference>
<proteinExistence type="predicted"/>